<keyword evidence="3" id="KW-0813">Transport</keyword>
<name>A0AAU9Y099_9CNID</name>
<protein>
    <recommendedName>
        <fullName evidence="11">Aquaporin</fullName>
    </recommendedName>
</protein>
<feature type="transmembrane region" description="Helical" evidence="8">
    <location>
        <begin position="698"/>
        <end position="718"/>
    </location>
</feature>
<dbReference type="InterPro" id="IPR034294">
    <property type="entry name" value="Aquaporin_transptr"/>
</dbReference>
<comment type="subcellular location">
    <subcellularLocation>
        <location evidence="1">Cell membrane</location>
        <topology evidence="1">Multi-pass membrane protein</topology>
    </subcellularLocation>
</comment>
<accession>A0AAU9Y099</accession>
<dbReference type="GO" id="GO:0015250">
    <property type="term" value="F:water channel activity"/>
    <property type="evidence" value="ECO:0007669"/>
    <property type="project" value="TreeGrafter"/>
</dbReference>
<evidence type="ECO:0000256" key="6">
    <source>
        <dbReference type="ARBA" id="ARBA00022989"/>
    </source>
</evidence>
<dbReference type="EMBL" id="CALNXJ010000082">
    <property type="protein sequence ID" value="CAH3161995.1"/>
    <property type="molecule type" value="Genomic_DNA"/>
</dbReference>
<feature type="transmembrane region" description="Helical" evidence="8">
    <location>
        <begin position="398"/>
        <end position="418"/>
    </location>
</feature>
<proteinExistence type="inferred from homology"/>
<feature type="transmembrane region" description="Helical" evidence="8">
    <location>
        <begin position="47"/>
        <end position="66"/>
    </location>
</feature>
<feature type="transmembrane region" description="Helical" evidence="8">
    <location>
        <begin position="656"/>
        <end position="676"/>
    </location>
</feature>
<feature type="transmembrane region" description="Helical" evidence="8">
    <location>
        <begin position="504"/>
        <end position="524"/>
    </location>
</feature>
<feature type="transmembrane region" description="Helical" evidence="8">
    <location>
        <begin position="87"/>
        <end position="111"/>
    </location>
</feature>
<feature type="transmembrane region" description="Helical" evidence="8">
    <location>
        <begin position="353"/>
        <end position="378"/>
    </location>
</feature>
<dbReference type="NCBIfam" id="TIGR00861">
    <property type="entry name" value="MIP"/>
    <property type="match status" value="3"/>
</dbReference>
<feature type="transmembrane region" description="Helical" evidence="8">
    <location>
        <begin position="209"/>
        <end position="229"/>
    </location>
</feature>
<feature type="transmembrane region" description="Helical" evidence="8">
    <location>
        <begin position="425"/>
        <end position="446"/>
    </location>
</feature>
<dbReference type="PANTHER" id="PTHR19139">
    <property type="entry name" value="AQUAPORIN TRANSPORTER"/>
    <property type="match status" value="1"/>
</dbReference>
<dbReference type="Gene3D" id="1.20.1080.10">
    <property type="entry name" value="Glycerol uptake facilitator protein"/>
    <property type="match status" value="3"/>
</dbReference>
<feature type="transmembrane region" description="Helical" evidence="8">
    <location>
        <begin position="472"/>
        <end position="492"/>
    </location>
</feature>
<dbReference type="InterPro" id="IPR000425">
    <property type="entry name" value="MIP"/>
</dbReference>
<dbReference type="Pfam" id="PF00230">
    <property type="entry name" value="MIP"/>
    <property type="match status" value="3"/>
</dbReference>
<evidence type="ECO:0000256" key="7">
    <source>
        <dbReference type="ARBA" id="ARBA00023136"/>
    </source>
</evidence>
<dbReference type="GO" id="GO:0005886">
    <property type="term" value="C:plasma membrane"/>
    <property type="evidence" value="ECO:0007669"/>
    <property type="project" value="UniProtKB-SubCell"/>
</dbReference>
<evidence type="ECO:0000256" key="8">
    <source>
        <dbReference type="SAM" id="Phobius"/>
    </source>
</evidence>
<dbReference type="PANTHER" id="PTHR19139:SF199">
    <property type="entry name" value="MIP17260P"/>
    <property type="match status" value="1"/>
</dbReference>
<keyword evidence="5 8" id="KW-0812">Transmembrane</keyword>
<feature type="transmembrane region" description="Helical" evidence="8">
    <location>
        <begin position="310"/>
        <end position="332"/>
    </location>
</feature>
<dbReference type="AlphaFoldDB" id="A0AAU9Y099"/>
<keyword evidence="10" id="KW-1185">Reference proteome</keyword>
<evidence type="ECO:0000256" key="3">
    <source>
        <dbReference type="ARBA" id="ARBA00022448"/>
    </source>
</evidence>
<sequence length="729" mass="77811">MMLTSELKSRHFWASALIELIATFFFIFLTTGTTITWNPMQPPSTELISLCFGLSIATLAMCSLHLSGGHINPAVSIAMMAVRKVSVIRGITYVIFQIVGGIIGSAVLKYITPKEKRGTLGATVPAAGVTAGQAVGIEILLTFLLVFTVCASTDPKRNHYGYEVPLSIGLCVAVCHFIGIGFTGCGINPARSFGPAVIMNTSKIWENHWVYWIGPIGGGLIAAVLYQVIFRTRQEQGPTAGSVNDDINPFVKLFLSLKQMRHSNMYLSEGKMEFRSRKFWTEVFAEFLATLLFLFMVCGTVLPWNNTPPSVIHIAFSHGLSIATLAMAVFHISGGQLNPAVTISMMAVGRVSVLKAVFFIIAQCAGAICGAAIVYYMTPTDSIGSLGVTAPSNGVSTAQAFGVELMLTFILVFVIFAATDPNRGMAGYGVPLAIGICVFICLMHGIPSSGASLNPARSLGPAVVMNLWRDHWIYWVAPTLGGLLATCTYKLLAMTDFALRKRKFWTCVGAEFLATTIFVFAVSSSTLTVQGDATVVVLHVSLTAGLTVATLVMATGHLTGGLINPALTTALMATKKISVLEGVFYIVAQFLGAILGAALLYGLTPGKMRGALGATTISSDLSASQAFGLELLLTFVLVFTIFAATDPGRELRGYDIPLSIGVCVFICHMCGIPLTGCSMNPARSLGPALIKNFWKDHWVYWVGPVPGGIIAAFLYEYVFSTRSAGVSPA</sequence>
<keyword evidence="7 8" id="KW-0472">Membrane</keyword>
<keyword evidence="4" id="KW-1003">Cell membrane</keyword>
<evidence type="ECO:0000256" key="5">
    <source>
        <dbReference type="ARBA" id="ARBA00022692"/>
    </source>
</evidence>
<gene>
    <name evidence="9" type="ORF">PMEA_00034014</name>
</gene>
<feature type="transmembrane region" description="Helical" evidence="8">
    <location>
        <begin position="12"/>
        <end position="35"/>
    </location>
</feature>
<dbReference type="Proteomes" id="UP001159428">
    <property type="component" value="Unassembled WGS sequence"/>
</dbReference>
<feature type="transmembrane region" description="Helical" evidence="8">
    <location>
        <begin position="623"/>
        <end position="644"/>
    </location>
</feature>
<comment type="caution">
    <text evidence="9">The sequence shown here is derived from an EMBL/GenBank/DDBJ whole genome shotgun (WGS) entry which is preliminary data.</text>
</comment>
<dbReference type="PROSITE" id="PS00221">
    <property type="entry name" value="MIP"/>
    <property type="match status" value="2"/>
</dbReference>
<evidence type="ECO:0000256" key="4">
    <source>
        <dbReference type="ARBA" id="ARBA00022475"/>
    </source>
</evidence>
<organism evidence="9 10">
    <name type="scientific">Pocillopora meandrina</name>
    <dbReference type="NCBI Taxonomy" id="46732"/>
    <lineage>
        <taxon>Eukaryota</taxon>
        <taxon>Metazoa</taxon>
        <taxon>Cnidaria</taxon>
        <taxon>Anthozoa</taxon>
        <taxon>Hexacorallia</taxon>
        <taxon>Scleractinia</taxon>
        <taxon>Astrocoeniina</taxon>
        <taxon>Pocilloporidae</taxon>
        <taxon>Pocillopora</taxon>
    </lineage>
</organism>
<feature type="transmembrane region" description="Helical" evidence="8">
    <location>
        <begin position="131"/>
        <end position="152"/>
    </location>
</feature>
<comment type="similarity">
    <text evidence="2">Belongs to the MIP/aquaporin (TC 1.A.8) family.</text>
</comment>
<feature type="transmembrane region" description="Helical" evidence="8">
    <location>
        <begin position="583"/>
        <end position="603"/>
    </location>
</feature>
<feature type="transmembrane region" description="Helical" evidence="8">
    <location>
        <begin position="283"/>
        <end position="304"/>
    </location>
</feature>
<evidence type="ECO:0000313" key="10">
    <source>
        <dbReference type="Proteomes" id="UP001159428"/>
    </source>
</evidence>
<dbReference type="InterPro" id="IPR022357">
    <property type="entry name" value="MIP_CS"/>
</dbReference>
<evidence type="ECO:0000313" key="9">
    <source>
        <dbReference type="EMBL" id="CAH3161995.1"/>
    </source>
</evidence>
<dbReference type="PRINTS" id="PR00783">
    <property type="entry name" value="MINTRINSICP"/>
</dbReference>
<evidence type="ECO:0008006" key="11">
    <source>
        <dbReference type="Google" id="ProtNLM"/>
    </source>
</evidence>
<evidence type="ECO:0000256" key="2">
    <source>
        <dbReference type="ARBA" id="ARBA00006175"/>
    </source>
</evidence>
<reference evidence="9 10" key="1">
    <citation type="submission" date="2022-05" db="EMBL/GenBank/DDBJ databases">
        <authorList>
            <consortium name="Genoscope - CEA"/>
            <person name="William W."/>
        </authorList>
    </citation>
    <scope>NUCLEOTIDE SEQUENCE [LARGE SCALE GENOMIC DNA]</scope>
</reference>
<feature type="transmembrane region" description="Helical" evidence="8">
    <location>
        <begin position="536"/>
        <end position="563"/>
    </location>
</feature>
<feature type="transmembrane region" description="Helical" evidence="8">
    <location>
        <begin position="164"/>
        <end position="189"/>
    </location>
</feature>
<dbReference type="InterPro" id="IPR023271">
    <property type="entry name" value="Aquaporin-like"/>
</dbReference>
<dbReference type="CDD" id="cd00333">
    <property type="entry name" value="MIP"/>
    <property type="match status" value="3"/>
</dbReference>
<keyword evidence="6 8" id="KW-1133">Transmembrane helix</keyword>
<evidence type="ECO:0000256" key="1">
    <source>
        <dbReference type="ARBA" id="ARBA00004651"/>
    </source>
</evidence>
<dbReference type="SUPFAM" id="SSF81338">
    <property type="entry name" value="Aquaporin-like"/>
    <property type="match status" value="3"/>
</dbReference>